<evidence type="ECO:0000313" key="7">
    <source>
        <dbReference type="Proteomes" id="UP000311382"/>
    </source>
</evidence>
<evidence type="ECO:0000256" key="3">
    <source>
        <dbReference type="ARBA" id="ARBA00022833"/>
    </source>
</evidence>
<dbReference type="Proteomes" id="UP000311382">
    <property type="component" value="Unassembled WGS sequence"/>
</dbReference>
<gene>
    <name evidence="6" type="ORF">DMC30DRAFT_105731</name>
</gene>
<dbReference type="AlphaFoldDB" id="A0A5C5FMJ9"/>
<feature type="domain" description="MYND-type" evidence="5">
    <location>
        <begin position="12"/>
        <end position="50"/>
    </location>
</feature>
<proteinExistence type="predicted"/>
<dbReference type="STRING" id="5288.A0A5C5FMJ9"/>
<keyword evidence="3" id="KW-0862">Zinc</keyword>
<keyword evidence="1" id="KW-0479">Metal-binding</keyword>
<dbReference type="EMBL" id="SOZI01000197">
    <property type="protein sequence ID" value="TNY17499.1"/>
    <property type="molecule type" value="Genomic_DNA"/>
</dbReference>
<protein>
    <recommendedName>
        <fullName evidence="5">MYND-type domain-containing protein</fullName>
    </recommendedName>
</protein>
<accession>A0A5C5FMJ9</accession>
<keyword evidence="2 4" id="KW-0863">Zinc-finger</keyword>
<reference evidence="6 7" key="1">
    <citation type="submission" date="2019-03" db="EMBL/GenBank/DDBJ databases">
        <title>Rhodosporidium diobovatum UCD-FST 08-225 genome sequencing, assembly, and annotation.</title>
        <authorList>
            <person name="Fakankun I.U."/>
            <person name="Fristensky B."/>
            <person name="Levin D.B."/>
        </authorList>
    </citation>
    <scope>NUCLEOTIDE SEQUENCE [LARGE SCALE GENOMIC DNA]</scope>
    <source>
        <strain evidence="6 7">UCD-FST 08-225</strain>
    </source>
</reference>
<sequence>MSAPSSSAPVLCAHCHKTVANFEFCTACQAVAYCSIEHQKSDWELHKPVCHSRRQKEPYIAHIDFGRSTTDNSPWCKPLVDAISLPYPRSFRLVASPEDLRSLLAHPILPSAILCTSGEIAKKQHANLRGALKAYIEQGGRVVLGGPGIGWVPYCDIPKLLSSIGGVSWKTEGYHRTTHTLNAAHPLVAALPSPGSSPTRATLPDTYSCKAIVLKGVATGDMMYRSTEDSGVESLAMLLHGGKVGSDEVAVAATKVGEGWFAWCGDVNQEEGTTAAMKVLLGL</sequence>
<name>A0A5C5FMJ9_9BASI</name>
<dbReference type="SUPFAM" id="SSF144232">
    <property type="entry name" value="HIT/MYND zinc finger-like"/>
    <property type="match status" value="1"/>
</dbReference>
<keyword evidence="7" id="KW-1185">Reference proteome</keyword>
<comment type="caution">
    <text evidence="6">The sequence shown here is derived from an EMBL/GenBank/DDBJ whole genome shotgun (WGS) entry which is preliminary data.</text>
</comment>
<dbReference type="PROSITE" id="PS01360">
    <property type="entry name" value="ZF_MYND_1"/>
    <property type="match status" value="1"/>
</dbReference>
<evidence type="ECO:0000256" key="4">
    <source>
        <dbReference type="PROSITE-ProRule" id="PRU00134"/>
    </source>
</evidence>
<dbReference type="InterPro" id="IPR002893">
    <property type="entry name" value="Znf_MYND"/>
</dbReference>
<organism evidence="6 7">
    <name type="scientific">Rhodotorula diobovata</name>
    <dbReference type="NCBI Taxonomy" id="5288"/>
    <lineage>
        <taxon>Eukaryota</taxon>
        <taxon>Fungi</taxon>
        <taxon>Dikarya</taxon>
        <taxon>Basidiomycota</taxon>
        <taxon>Pucciniomycotina</taxon>
        <taxon>Microbotryomycetes</taxon>
        <taxon>Sporidiobolales</taxon>
        <taxon>Sporidiobolaceae</taxon>
        <taxon>Rhodotorula</taxon>
    </lineage>
</organism>
<dbReference type="PROSITE" id="PS50865">
    <property type="entry name" value="ZF_MYND_2"/>
    <property type="match status" value="1"/>
</dbReference>
<evidence type="ECO:0000313" key="6">
    <source>
        <dbReference type="EMBL" id="TNY17499.1"/>
    </source>
</evidence>
<dbReference type="GO" id="GO:0008270">
    <property type="term" value="F:zinc ion binding"/>
    <property type="evidence" value="ECO:0007669"/>
    <property type="project" value="UniProtKB-KW"/>
</dbReference>
<evidence type="ECO:0000256" key="2">
    <source>
        <dbReference type="ARBA" id="ARBA00022771"/>
    </source>
</evidence>
<dbReference type="Pfam" id="PF01753">
    <property type="entry name" value="zf-MYND"/>
    <property type="match status" value="1"/>
</dbReference>
<evidence type="ECO:0000256" key="1">
    <source>
        <dbReference type="ARBA" id="ARBA00022723"/>
    </source>
</evidence>
<dbReference type="Gene3D" id="6.10.140.2220">
    <property type="match status" value="1"/>
</dbReference>
<evidence type="ECO:0000259" key="5">
    <source>
        <dbReference type="PROSITE" id="PS50865"/>
    </source>
</evidence>
<dbReference type="OrthoDB" id="245563at2759"/>